<keyword evidence="3" id="KW-0732">Signal</keyword>
<dbReference type="SUPFAM" id="SSF48452">
    <property type="entry name" value="TPR-like"/>
    <property type="match status" value="1"/>
</dbReference>
<keyword evidence="4" id="KW-0472">Membrane</keyword>
<dbReference type="InterPro" id="IPR011990">
    <property type="entry name" value="TPR-like_helical_dom_sf"/>
</dbReference>
<comment type="similarity">
    <text evidence="2">Belongs to the SusD family.</text>
</comment>
<keyword evidence="9" id="KW-1185">Reference proteome</keyword>
<proteinExistence type="inferred from homology"/>
<keyword evidence="5" id="KW-0998">Cell outer membrane</keyword>
<dbReference type="InterPro" id="IPR012944">
    <property type="entry name" value="SusD_RagB_dom"/>
</dbReference>
<accession>A0ABP8JQE6</accession>
<sequence length="548" mass="60808">MRLTQILSLCGVAAVAISGLSCKNYLDEVSSKTLIQAENVRTVQELDILMTGAYSGIAREVAFGGNAPLIGDLFADLVAVNNINYRNSPSRSSLVYTWTQRELDYGLNGEFLQWSTFGLNNANNVLEILRSGQVQTPGETDPRLDINQQRGRIEGDARFVRALCIFEQTRLLGYPWGHTPDNSHPGPVGSYRSVASFGDLAYPRLSVKAAYDSVLNDLRMAERLLPERYDPALHLPDMQPRANKYAALALMARVYWQQDNVDSCLAVCNRLLGSGNNNRFPLVAGNLMPAQLFQRTGITPTTNSANRDEVIFELVNVVGRNSRTTNGAPLRTHFTLQSPYTAAQLANVNNLTSGPNLRMSQRFKTLANFDRTRDLRYRTLIDTSQATTAAAAWNSPNRLWFSRKWGSLGTTNLGPVQGVNSNVVMYRSAEFLLMRAEMNQRKGNTPLALNDLNAIRTRAGLPALATAPANLLEEIRTEFIRETFSEGTRIHDLRRLRQPVNPGDRSTSPSGVDCASANCSELPWNSRLLVFLVPQSLIDRNPLMVQND</sequence>
<feature type="domain" description="SusD-like N-terminal" evidence="7">
    <location>
        <begin position="25"/>
        <end position="255"/>
    </location>
</feature>
<evidence type="ECO:0000256" key="2">
    <source>
        <dbReference type="ARBA" id="ARBA00006275"/>
    </source>
</evidence>
<evidence type="ECO:0000259" key="7">
    <source>
        <dbReference type="Pfam" id="PF14322"/>
    </source>
</evidence>
<evidence type="ECO:0000259" key="6">
    <source>
        <dbReference type="Pfam" id="PF07980"/>
    </source>
</evidence>
<evidence type="ECO:0000256" key="1">
    <source>
        <dbReference type="ARBA" id="ARBA00004442"/>
    </source>
</evidence>
<dbReference type="PROSITE" id="PS51257">
    <property type="entry name" value="PROKAR_LIPOPROTEIN"/>
    <property type="match status" value="1"/>
</dbReference>
<gene>
    <name evidence="8" type="ORF">GCM10023187_00370</name>
</gene>
<evidence type="ECO:0000313" key="8">
    <source>
        <dbReference type="EMBL" id="GAA4394496.1"/>
    </source>
</evidence>
<dbReference type="EMBL" id="BAABHB010000001">
    <property type="protein sequence ID" value="GAA4394496.1"/>
    <property type="molecule type" value="Genomic_DNA"/>
</dbReference>
<evidence type="ECO:0000256" key="4">
    <source>
        <dbReference type="ARBA" id="ARBA00023136"/>
    </source>
</evidence>
<dbReference type="Gene3D" id="1.25.40.390">
    <property type="match status" value="1"/>
</dbReference>
<dbReference type="InterPro" id="IPR033985">
    <property type="entry name" value="SusD-like_N"/>
</dbReference>
<dbReference type="Pfam" id="PF07980">
    <property type="entry name" value="SusD_RagB"/>
    <property type="match status" value="1"/>
</dbReference>
<dbReference type="Proteomes" id="UP001500936">
    <property type="component" value="Unassembled WGS sequence"/>
</dbReference>
<feature type="domain" description="RagB/SusD" evidence="6">
    <location>
        <begin position="385"/>
        <end position="547"/>
    </location>
</feature>
<dbReference type="Pfam" id="PF14322">
    <property type="entry name" value="SusD-like_3"/>
    <property type="match status" value="1"/>
</dbReference>
<protein>
    <submittedName>
        <fullName evidence="8">RagB/SusD family nutrient uptake outer membrane protein</fullName>
    </submittedName>
</protein>
<organism evidence="8 9">
    <name type="scientific">Nibrella viscosa</name>
    <dbReference type="NCBI Taxonomy" id="1084524"/>
    <lineage>
        <taxon>Bacteria</taxon>
        <taxon>Pseudomonadati</taxon>
        <taxon>Bacteroidota</taxon>
        <taxon>Cytophagia</taxon>
        <taxon>Cytophagales</taxon>
        <taxon>Spirosomataceae</taxon>
        <taxon>Nibrella</taxon>
    </lineage>
</organism>
<evidence type="ECO:0000313" key="9">
    <source>
        <dbReference type="Proteomes" id="UP001500936"/>
    </source>
</evidence>
<comment type="subcellular location">
    <subcellularLocation>
        <location evidence="1">Cell outer membrane</location>
    </subcellularLocation>
</comment>
<name>A0ABP8JQE6_9BACT</name>
<evidence type="ECO:0000256" key="5">
    <source>
        <dbReference type="ARBA" id="ARBA00023237"/>
    </source>
</evidence>
<comment type="caution">
    <text evidence="8">The sequence shown here is derived from an EMBL/GenBank/DDBJ whole genome shotgun (WGS) entry which is preliminary data.</text>
</comment>
<evidence type="ECO:0000256" key="3">
    <source>
        <dbReference type="ARBA" id="ARBA00022729"/>
    </source>
</evidence>
<reference evidence="9" key="1">
    <citation type="journal article" date="2019" name="Int. J. Syst. Evol. Microbiol.">
        <title>The Global Catalogue of Microorganisms (GCM) 10K type strain sequencing project: providing services to taxonomists for standard genome sequencing and annotation.</title>
        <authorList>
            <consortium name="The Broad Institute Genomics Platform"/>
            <consortium name="The Broad Institute Genome Sequencing Center for Infectious Disease"/>
            <person name="Wu L."/>
            <person name="Ma J."/>
        </authorList>
    </citation>
    <scope>NUCLEOTIDE SEQUENCE [LARGE SCALE GENOMIC DNA]</scope>
    <source>
        <strain evidence="9">JCM 17925</strain>
    </source>
</reference>